<dbReference type="PANTHER" id="PTHR11851:SF49">
    <property type="entry name" value="MITOCHONDRIAL-PROCESSING PEPTIDASE SUBUNIT ALPHA"/>
    <property type="match status" value="1"/>
</dbReference>
<keyword evidence="8" id="KW-0378">Hydrolase</keyword>
<gene>
    <name evidence="8" type="ORF">DFR35_0513</name>
</gene>
<evidence type="ECO:0000313" key="9">
    <source>
        <dbReference type="Proteomes" id="UP000268908"/>
    </source>
</evidence>
<dbReference type="RefSeq" id="WP_121239901.1">
    <property type="nucleotide sequence ID" value="NZ_BHVV01000001.1"/>
</dbReference>
<evidence type="ECO:0000256" key="5">
    <source>
        <dbReference type="SAM" id="SignalP"/>
    </source>
</evidence>
<dbReference type="InterPro" id="IPR050361">
    <property type="entry name" value="MPP/UQCRC_Complex"/>
</dbReference>
<name>A0A497XP60_9PROT</name>
<comment type="cofactor">
    <cofactor evidence="1">
        <name>Zn(2+)</name>
        <dbReference type="ChEBI" id="CHEBI:29105"/>
    </cofactor>
</comment>
<keyword evidence="9" id="KW-1185">Reference proteome</keyword>
<organism evidence="8 9">
    <name type="scientific">Sulfurisoma sediminicola</name>
    <dbReference type="NCBI Taxonomy" id="1381557"/>
    <lineage>
        <taxon>Bacteria</taxon>
        <taxon>Pseudomonadati</taxon>
        <taxon>Pseudomonadota</taxon>
        <taxon>Betaproteobacteria</taxon>
        <taxon>Nitrosomonadales</taxon>
        <taxon>Sterolibacteriaceae</taxon>
        <taxon>Sulfurisoma</taxon>
    </lineage>
</organism>
<dbReference type="AlphaFoldDB" id="A0A497XP60"/>
<dbReference type="EMBL" id="RCCI01000004">
    <property type="protein sequence ID" value="RLJ67959.1"/>
    <property type="molecule type" value="Genomic_DNA"/>
</dbReference>
<dbReference type="InterPro" id="IPR011765">
    <property type="entry name" value="Pept_M16_N"/>
</dbReference>
<dbReference type="GO" id="GO:0004222">
    <property type="term" value="F:metalloendopeptidase activity"/>
    <property type="evidence" value="ECO:0007669"/>
    <property type="project" value="InterPro"/>
</dbReference>
<dbReference type="Gene3D" id="3.30.830.10">
    <property type="entry name" value="Metalloenzyme, LuxS/M16 peptidase-like"/>
    <property type="match status" value="2"/>
</dbReference>
<dbReference type="OrthoDB" id="9811314at2"/>
<keyword evidence="5" id="KW-0732">Signal</keyword>
<dbReference type="Proteomes" id="UP000268908">
    <property type="component" value="Unassembled WGS sequence"/>
</dbReference>
<evidence type="ECO:0000256" key="1">
    <source>
        <dbReference type="ARBA" id="ARBA00001947"/>
    </source>
</evidence>
<reference evidence="8 9" key="1">
    <citation type="submission" date="2018-10" db="EMBL/GenBank/DDBJ databases">
        <title>Genomic Encyclopedia of Type Strains, Phase IV (KMG-IV): sequencing the most valuable type-strain genomes for metagenomic binning, comparative biology and taxonomic classification.</title>
        <authorList>
            <person name="Goeker M."/>
        </authorList>
    </citation>
    <scope>NUCLEOTIDE SEQUENCE [LARGE SCALE GENOMIC DNA]</scope>
    <source>
        <strain evidence="8 9">DSM 26916</strain>
    </source>
</reference>
<dbReference type="SUPFAM" id="SSF63411">
    <property type="entry name" value="LuxS/MPP-like metallohydrolase"/>
    <property type="match status" value="2"/>
</dbReference>
<keyword evidence="8" id="KW-0645">Protease</keyword>
<feature type="coiled-coil region" evidence="4">
    <location>
        <begin position="123"/>
        <end position="150"/>
    </location>
</feature>
<evidence type="ECO:0000256" key="2">
    <source>
        <dbReference type="ARBA" id="ARBA00007261"/>
    </source>
</evidence>
<protein>
    <submittedName>
        <fullName evidence="8">Zinc protease</fullName>
    </submittedName>
</protein>
<dbReference type="InterPro" id="IPR001431">
    <property type="entry name" value="Pept_M16_Zn_BS"/>
</dbReference>
<dbReference type="PANTHER" id="PTHR11851">
    <property type="entry name" value="METALLOPROTEASE"/>
    <property type="match status" value="1"/>
</dbReference>
<feature type="domain" description="Peptidase M16 N-terminal" evidence="6">
    <location>
        <begin position="36"/>
        <end position="182"/>
    </location>
</feature>
<feature type="signal peptide" evidence="5">
    <location>
        <begin position="1"/>
        <end position="24"/>
    </location>
</feature>
<dbReference type="InterPro" id="IPR011249">
    <property type="entry name" value="Metalloenz_LuxS/M16"/>
</dbReference>
<sequence>MTKPVPLLALLATCIAVSPTPTFANPFETKLANGLRVIVKEDRRAPTAVHMVWYRAGAMDEKDGTSGVAHVLEHMMFKGTKHYAAGEFNKIVAEAGGRDNAFTSLDYTAYFQIVPKRALPRMMELEADRMANLQLTAKEFEQEIKVVMEERRMRTEDNPQSLVHEALYAAAFKAHPYRRPIIGWMDDLEHMSYTDARDWYHAWYTPSNAYVVVVGDVDHQAVFDLAAKTYGRIKPHALPERKPQNEPEQPGIKRVTVKAPAKLPYLAMAWKVPKLKDVDADREPYALEVLATVLDGHDAARFSKNLVRGSKIAQSAGAGYDGTLRGEAMFILDGQPAEGRTVAELEAALRAELKRVQDEGVSPEELARVKTQTIASQVYKRDSMMAQAMEIGGIEAAGHKWQDIDKLLEKIRGVTAEEVLVVARKYFNDDALTVAVLDPLPLDQAKPRKPAVAVRH</sequence>
<proteinExistence type="inferred from homology"/>
<dbReference type="GO" id="GO:0046872">
    <property type="term" value="F:metal ion binding"/>
    <property type="evidence" value="ECO:0007669"/>
    <property type="project" value="InterPro"/>
</dbReference>
<evidence type="ECO:0000256" key="4">
    <source>
        <dbReference type="SAM" id="Coils"/>
    </source>
</evidence>
<comment type="caution">
    <text evidence="8">The sequence shown here is derived from an EMBL/GenBank/DDBJ whole genome shotgun (WGS) entry which is preliminary data.</text>
</comment>
<comment type="similarity">
    <text evidence="2 3">Belongs to the peptidase M16 family.</text>
</comment>
<evidence type="ECO:0000313" key="8">
    <source>
        <dbReference type="EMBL" id="RLJ67959.1"/>
    </source>
</evidence>
<dbReference type="GO" id="GO:0006508">
    <property type="term" value="P:proteolysis"/>
    <property type="evidence" value="ECO:0007669"/>
    <property type="project" value="UniProtKB-KW"/>
</dbReference>
<evidence type="ECO:0000259" key="6">
    <source>
        <dbReference type="Pfam" id="PF00675"/>
    </source>
</evidence>
<dbReference type="PROSITE" id="PS00143">
    <property type="entry name" value="INSULINASE"/>
    <property type="match status" value="1"/>
</dbReference>
<feature type="chain" id="PRO_5019800063" evidence="5">
    <location>
        <begin position="25"/>
        <end position="456"/>
    </location>
</feature>
<keyword evidence="4" id="KW-0175">Coiled coil</keyword>
<evidence type="ECO:0000259" key="7">
    <source>
        <dbReference type="Pfam" id="PF05193"/>
    </source>
</evidence>
<dbReference type="Pfam" id="PF05193">
    <property type="entry name" value="Peptidase_M16_C"/>
    <property type="match status" value="1"/>
</dbReference>
<dbReference type="Pfam" id="PF00675">
    <property type="entry name" value="Peptidase_M16"/>
    <property type="match status" value="1"/>
</dbReference>
<feature type="domain" description="Peptidase M16 C-terminal" evidence="7">
    <location>
        <begin position="191"/>
        <end position="372"/>
    </location>
</feature>
<dbReference type="InterPro" id="IPR007863">
    <property type="entry name" value="Peptidase_M16_C"/>
</dbReference>
<evidence type="ECO:0000256" key="3">
    <source>
        <dbReference type="RuleBase" id="RU004447"/>
    </source>
</evidence>
<accession>A0A497XP60</accession>